<feature type="compositionally biased region" description="Pro residues" evidence="1">
    <location>
        <begin position="32"/>
        <end position="52"/>
    </location>
</feature>
<reference evidence="3 4" key="1">
    <citation type="submission" date="2018-09" db="EMBL/GenBank/DDBJ databases">
        <title>Genomic investigation of the strawberry pathogen Phytophthora fragariae indicates pathogenicity is determined by transcriptional variation in three key races.</title>
        <authorList>
            <person name="Adams T.M."/>
            <person name="Armitage A.D."/>
            <person name="Sobczyk M.K."/>
            <person name="Bates H.J."/>
            <person name="Dunwell J.M."/>
            <person name="Nellist C.F."/>
            <person name="Harrison R.J."/>
        </authorList>
    </citation>
    <scope>NUCLEOTIDE SEQUENCE [LARGE SCALE GENOMIC DNA]</scope>
    <source>
        <strain evidence="3 4">SCRP324</strain>
    </source>
</reference>
<feature type="region of interest" description="Disordered" evidence="1">
    <location>
        <begin position="27"/>
        <end position="52"/>
    </location>
</feature>
<feature type="signal peptide" evidence="2">
    <location>
        <begin position="1"/>
        <end position="21"/>
    </location>
</feature>
<evidence type="ECO:0000313" key="3">
    <source>
        <dbReference type="EMBL" id="KAE8988116.1"/>
    </source>
</evidence>
<evidence type="ECO:0000256" key="2">
    <source>
        <dbReference type="SAM" id="SignalP"/>
    </source>
</evidence>
<name>A0A6A3IYL9_9STRA</name>
<protein>
    <recommendedName>
        <fullName evidence="5">RxLR effector protein</fullName>
    </recommendedName>
</protein>
<dbReference type="AlphaFoldDB" id="A0A6A3IYL9"/>
<evidence type="ECO:0000313" key="4">
    <source>
        <dbReference type="Proteomes" id="UP000435112"/>
    </source>
</evidence>
<evidence type="ECO:0000256" key="1">
    <source>
        <dbReference type="SAM" id="MobiDB-lite"/>
    </source>
</evidence>
<organism evidence="3 4">
    <name type="scientific">Phytophthora rubi</name>
    <dbReference type="NCBI Taxonomy" id="129364"/>
    <lineage>
        <taxon>Eukaryota</taxon>
        <taxon>Sar</taxon>
        <taxon>Stramenopiles</taxon>
        <taxon>Oomycota</taxon>
        <taxon>Peronosporomycetes</taxon>
        <taxon>Peronosporales</taxon>
        <taxon>Peronosporaceae</taxon>
        <taxon>Phytophthora</taxon>
    </lineage>
</organism>
<proteinExistence type="predicted"/>
<feature type="chain" id="PRO_5025402004" description="RxLR effector protein" evidence="2">
    <location>
        <begin position="22"/>
        <end position="52"/>
    </location>
</feature>
<dbReference type="Proteomes" id="UP000435112">
    <property type="component" value="Unassembled WGS sequence"/>
</dbReference>
<dbReference type="PROSITE" id="PS51257">
    <property type="entry name" value="PROKAR_LIPOPROTEIN"/>
    <property type="match status" value="1"/>
</dbReference>
<comment type="caution">
    <text evidence="3">The sequence shown here is derived from an EMBL/GenBank/DDBJ whole genome shotgun (WGS) entry which is preliminary data.</text>
</comment>
<sequence>MNLRSLFFTVVASATLSCVGAGSIGHDKVQPFPQPAPSPCPRRPPSTPSQVS</sequence>
<dbReference type="EMBL" id="QXFU01002267">
    <property type="protein sequence ID" value="KAE8988116.1"/>
    <property type="molecule type" value="Genomic_DNA"/>
</dbReference>
<keyword evidence="2" id="KW-0732">Signal</keyword>
<evidence type="ECO:0008006" key="5">
    <source>
        <dbReference type="Google" id="ProtNLM"/>
    </source>
</evidence>
<accession>A0A6A3IYL9</accession>
<gene>
    <name evidence="3" type="ORF">PR002_g21860</name>
</gene>